<evidence type="ECO:0000313" key="1">
    <source>
        <dbReference type="EMBL" id="GFS24454.1"/>
    </source>
</evidence>
<dbReference type="EMBL" id="BMAT01010336">
    <property type="protein sequence ID" value="GFS24454.1"/>
    <property type="molecule type" value="Genomic_DNA"/>
</dbReference>
<accession>A0AAV4JP28</accession>
<keyword evidence="2" id="KW-1185">Reference proteome</keyword>
<dbReference type="AlphaFoldDB" id="A0AAV4JP28"/>
<evidence type="ECO:0000313" key="2">
    <source>
        <dbReference type="Proteomes" id="UP000762676"/>
    </source>
</evidence>
<reference evidence="1 2" key="1">
    <citation type="journal article" date="2021" name="Elife">
        <title>Chloroplast acquisition without the gene transfer in kleptoplastic sea slugs, Plakobranchus ocellatus.</title>
        <authorList>
            <person name="Maeda T."/>
            <person name="Takahashi S."/>
            <person name="Yoshida T."/>
            <person name="Shimamura S."/>
            <person name="Takaki Y."/>
            <person name="Nagai Y."/>
            <person name="Toyoda A."/>
            <person name="Suzuki Y."/>
            <person name="Arimoto A."/>
            <person name="Ishii H."/>
            <person name="Satoh N."/>
            <person name="Nishiyama T."/>
            <person name="Hasebe M."/>
            <person name="Maruyama T."/>
            <person name="Minagawa J."/>
            <person name="Obokata J."/>
            <person name="Shigenobu S."/>
        </authorList>
    </citation>
    <scope>NUCLEOTIDE SEQUENCE [LARGE SCALE GENOMIC DNA]</scope>
</reference>
<organism evidence="1 2">
    <name type="scientific">Elysia marginata</name>
    <dbReference type="NCBI Taxonomy" id="1093978"/>
    <lineage>
        <taxon>Eukaryota</taxon>
        <taxon>Metazoa</taxon>
        <taxon>Spiralia</taxon>
        <taxon>Lophotrochozoa</taxon>
        <taxon>Mollusca</taxon>
        <taxon>Gastropoda</taxon>
        <taxon>Heterobranchia</taxon>
        <taxon>Euthyneura</taxon>
        <taxon>Panpulmonata</taxon>
        <taxon>Sacoglossa</taxon>
        <taxon>Placobranchoidea</taxon>
        <taxon>Plakobranchidae</taxon>
        <taxon>Elysia</taxon>
    </lineage>
</organism>
<gene>
    <name evidence="1" type="ORF">ElyMa_005157800</name>
</gene>
<protein>
    <submittedName>
        <fullName evidence="1">Uncharacterized protein</fullName>
    </submittedName>
</protein>
<name>A0AAV4JP28_9GAST</name>
<comment type="caution">
    <text evidence="1">The sequence shown here is derived from an EMBL/GenBank/DDBJ whole genome shotgun (WGS) entry which is preliminary data.</text>
</comment>
<sequence>MPYRYSHLAGGSLQEVASFSDSLADIPSLTFVKKLFSGRRPPRNRKVYVDNKPLPGEETIEQYNYPDNRVESSKVISETALGTIESVLPHCGVWSALYTTPSHIILTPGRPDLTLNP</sequence>
<dbReference type="Proteomes" id="UP000762676">
    <property type="component" value="Unassembled WGS sequence"/>
</dbReference>
<proteinExistence type="predicted"/>